<accession>A0A9X5BE18</accession>
<dbReference type="InterPro" id="IPR015895">
    <property type="entry name" value="4pyrrol_synth_GluRdtase_N"/>
</dbReference>
<comment type="caution">
    <text evidence="16">The sequence shown here is derived from an EMBL/GenBank/DDBJ whole genome shotgun (WGS) entry which is preliminary data.</text>
</comment>
<reference evidence="16" key="1">
    <citation type="submission" date="2018-09" db="EMBL/GenBank/DDBJ databases">
        <title>Murine metabolic-syndrome-specific gut microbial biobank.</title>
        <authorList>
            <person name="Liu C."/>
        </authorList>
    </citation>
    <scope>NUCLEOTIDE SEQUENCE</scope>
    <source>
        <strain evidence="16">D42-62</strain>
    </source>
</reference>
<sequence>MRFGFLGINYKKAQLDIRDRVSFTDTMKLDFFQRAEGLGVSQSMVLSTCNRSEVYFVYEKEEQAKGMGRVYEGMFPELNLKEYLNNLSGQEAMAYLFRVTAGLESLVLGEDQILGQVQEALDYSKTMGFSGKELNRIVRDAVTCAKRMKSELKISEKPLSVSYIGIRQLDRVCGIAGKRVLVIGSGKTATLALKYLSEYETESITACSRTYMHAKRLKEEFSQIHIIPYEERYQRMAQCHIVISATASPHLTVRRDAFKPRQPITFLDLASPRDIDTEFDRELQATLINLDALQEIAEENWRERERLAKEGGKIVEEALKETDMWLRQSRMDSAIESLQHRCSGIVEDSYQYLNRKMELSLREQKLLKKVLHASLQRLLREPIKELKRLGIEQEQEEYKRLIEQLFQFEKDGQG</sequence>
<dbReference type="AlphaFoldDB" id="A0A9X5BE18"/>
<dbReference type="SUPFAM" id="SSF69742">
    <property type="entry name" value="Glutamyl tRNA-reductase catalytic, N-terminal domain"/>
    <property type="match status" value="1"/>
</dbReference>
<protein>
    <recommendedName>
        <fullName evidence="3 8">Glutamyl-tRNA reductase</fullName>
        <shortName evidence="8">GluTR</shortName>
        <ecNumber evidence="3 8">1.2.1.70</ecNumber>
    </recommendedName>
</protein>
<dbReference type="Gene3D" id="3.40.50.720">
    <property type="entry name" value="NAD(P)-binding Rossmann-like Domain"/>
    <property type="match status" value="1"/>
</dbReference>
<evidence type="ECO:0000256" key="9">
    <source>
        <dbReference type="PIRSR" id="PIRSR000445-1"/>
    </source>
</evidence>
<evidence type="ECO:0000256" key="5">
    <source>
        <dbReference type="ARBA" id="ARBA00023002"/>
    </source>
</evidence>
<dbReference type="PANTHER" id="PTHR43013">
    <property type="entry name" value="GLUTAMYL-TRNA REDUCTASE"/>
    <property type="match status" value="1"/>
</dbReference>
<dbReference type="Proteomes" id="UP001154420">
    <property type="component" value="Unassembled WGS sequence"/>
</dbReference>
<dbReference type="InterPro" id="IPR036291">
    <property type="entry name" value="NAD(P)-bd_dom_sf"/>
</dbReference>
<comment type="function">
    <text evidence="8">Catalyzes the NADPH-dependent reduction of glutamyl-tRNA(Glu) to glutamate 1-semialdehyde (GSA).</text>
</comment>
<feature type="active site" description="Nucleophile" evidence="8 9">
    <location>
        <position position="49"/>
    </location>
</feature>
<dbReference type="CDD" id="cd05213">
    <property type="entry name" value="NAD_bind_Glutamyl_tRNA_reduct"/>
    <property type="match status" value="1"/>
</dbReference>
<feature type="binding site" evidence="8 10">
    <location>
        <begin position="110"/>
        <end position="112"/>
    </location>
    <ligand>
        <name>substrate</name>
    </ligand>
</feature>
<name>A0A9X5BE18_9FIRM</name>
<dbReference type="FunFam" id="3.30.460.30:FF:000001">
    <property type="entry name" value="Glutamyl-tRNA reductase"/>
    <property type="match status" value="1"/>
</dbReference>
<dbReference type="OrthoDB" id="110209at2"/>
<dbReference type="HAMAP" id="MF_00087">
    <property type="entry name" value="Glu_tRNA_reductase"/>
    <property type="match status" value="1"/>
</dbReference>
<evidence type="ECO:0000256" key="8">
    <source>
        <dbReference type="HAMAP-Rule" id="MF_00087"/>
    </source>
</evidence>
<keyword evidence="17" id="KW-1185">Reference proteome</keyword>
<feature type="binding site" evidence="8 11">
    <location>
        <begin position="184"/>
        <end position="189"/>
    </location>
    <ligand>
        <name>NADP(+)</name>
        <dbReference type="ChEBI" id="CHEBI:58349"/>
    </ligand>
</feature>
<dbReference type="SUPFAM" id="SSF51735">
    <property type="entry name" value="NAD(P)-binding Rossmann-fold domains"/>
    <property type="match status" value="1"/>
</dbReference>
<dbReference type="GO" id="GO:0050661">
    <property type="term" value="F:NADP binding"/>
    <property type="evidence" value="ECO:0007669"/>
    <property type="project" value="InterPro"/>
</dbReference>
<dbReference type="EMBL" id="QZDT01000005">
    <property type="protein sequence ID" value="NBJ91985.1"/>
    <property type="molecule type" value="Genomic_DNA"/>
</dbReference>
<feature type="domain" description="Glutamyl-tRNA reductase N-terminal" evidence="15">
    <location>
        <begin position="6"/>
        <end position="151"/>
    </location>
</feature>
<evidence type="ECO:0000256" key="3">
    <source>
        <dbReference type="ARBA" id="ARBA00012970"/>
    </source>
</evidence>
<feature type="binding site" evidence="8 10">
    <location>
        <position position="105"/>
    </location>
    <ligand>
        <name>substrate</name>
    </ligand>
</feature>
<evidence type="ECO:0000313" key="16">
    <source>
        <dbReference type="EMBL" id="NBJ91985.1"/>
    </source>
</evidence>
<evidence type="ECO:0000256" key="7">
    <source>
        <dbReference type="ARBA" id="ARBA00047464"/>
    </source>
</evidence>
<evidence type="ECO:0000259" key="13">
    <source>
        <dbReference type="Pfam" id="PF00745"/>
    </source>
</evidence>
<dbReference type="PANTHER" id="PTHR43013:SF1">
    <property type="entry name" value="GLUTAMYL-TRNA REDUCTASE"/>
    <property type="match status" value="1"/>
</dbReference>
<evidence type="ECO:0000256" key="11">
    <source>
        <dbReference type="PIRSR" id="PIRSR000445-3"/>
    </source>
</evidence>
<dbReference type="Gene3D" id="3.30.460.30">
    <property type="entry name" value="Glutamyl-tRNA reductase, N-terminal domain"/>
    <property type="match status" value="1"/>
</dbReference>
<comment type="domain">
    <text evidence="8">Possesses an unusual extended V-shaped dimeric structure with each monomer consisting of three distinct domains arranged along a curved 'spinal' alpha-helix. The N-terminal catalytic domain specifically recognizes the glutamate moiety of the substrate. The second domain is the NADPH-binding domain, and the third C-terminal domain is responsible for dimerization.</text>
</comment>
<organism evidence="16 17">
    <name type="scientific">Parablautia muri</name>
    <dbReference type="NCBI Taxonomy" id="2320879"/>
    <lineage>
        <taxon>Bacteria</taxon>
        <taxon>Bacillati</taxon>
        <taxon>Bacillota</taxon>
        <taxon>Clostridia</taxon>
        <taxon>Lachnospirales</taxon>
        <taxon>Lachnospiraceae</taxon>
        <taxon>Parablautia</taxon>
    </lineage>
</organism>
<dbReference type="InterPro" id="IPR006151">
    <property type="entry name" value="Shikm_DH/Glu-tRNA_Rdtase"/>
</dbReference>
<feature type="binding site" evidence="8 10">
    <location>
        <begin position="48"/>
        <end position="51"/>
    </location>
    <ligand>
        <name>substrate</name>
    </ligand>
</feature>
<feature type="domain" description="Quinate/shikimate 5-dehydrogenase/glutamyl-tRNA reductase" evidence="14">
    <location>
        <begin position="175"/>
        <end position="296"/>
    </location>
</feature>
<evidence type="ECO:0000256" key="4">
    <source>
        <dbReference type="ARBA" id="ARBA00022857"/>
    </source>
</evidence>
<keyword evidence="4 8" id="KW-0521">NADP</keyword>
<evidence type="ECO:0000313" key="17">
    <source>
        <dbReference type="Proteomes" id="UP001154420"/>
    </source>
</evidence>
<dbReference type="Pfam" id="PF05201">
    <property type="entry name" value="GlutR_N"/>
    <property type="match status" value="1"/>
</dbReference>
<evidence type="ECO:0000256" key="2">
    <source>
        <dbReference type="ARBA" id="ARBA00005916"/>
    </source>
</evidence>
<keyword evidence="6 8" id="KW-0627">Porphyrin biosynthesis</keyword>
<dbReference type="NCBIfam" id="TIGR01035">
    <property type="entry name" value="hemA"/>
    <property type="match status" value="1"/>
</dbReference>
<evidence type="ECO:0000259" key="15">
    <source>
        <dbReference type="Pfam" id="PF05201"/>
    </source>
</evidence>
<keyword evidence="5 8" id="KW-0560">Oxidoreductase</keyword>
<proteinExistence type="inferred from homology"/>
<dbReference type="SUPFAM" id="SSF69075">
    <property type="entry name" value="Glutamyl tRNA-reductase dimerization domain"/>
    <property type="match status" value="1"/>
</dbReference>
<comment type="catalytic activity">
    <reaction evidence="7 8 12">
        <text>(S)-4-amino-5-oxopentanoate + tRNA(Glu) + NADP(+) = L-glutamyl-tRNA(Glu) + NADPH + H(+)</text>
        <dbReference type="Rhea" id="RHEA:12344"/>
        <dbReference type="Rhea" id="RHEA-COMP:9663"/>
        <dbReference type="Rhea" id="RHEA-COMP:9680"/>
        <dbReference type="ChEBI" id="CHEBI:15378"/>
        <dbReference type="ChEBI" id="CHEBI:57501"/>
        <dbReference type="ChEBI" id="CHEBI:57783"/>
        <dbReference type="ChEBI" id="CHEBI:58349"/>
        <dbReference type="ChEBI" id="CHEBI:78442"/>
        <dbReference type="ChEBI" id="CHEBI:78520"/>
        <dbReference type="EC" id="1.2.1.70"/>
    </reaction>
</comment>
<gene>
    <name evidence="8 16" type="primary">hemA</name>
    <name evidence="16" type="ORF">D5281_05130</name>
</gene>
<evidence type="ECO:0000256" key="6">
    <source>
        <dbReference type="ARBA" id="ARBA00023244"/>
    </source>
</evidence>
<feature type="domain" description="Tetrapyrrole biosynthesis glutamyl-tRNA reductase dimerisation" evidence="13">
    <location>
        <begin position="313"/>
        <end position="407"/>
    </location>
</feature>
<dbReference type="Pfam" id="PF01488">
    <property type="entry name" value="Shikimate_DH"/>
    <property type="match status" value="1"/>
</dbReference>
<dbReference type="EC" id="1.2.1.70" evidence="3 8"/>
<dbReference type="InterPro" id="IPR036453">
    <property type="entry name" value="GluRdtase_dimer_dom_sf"/>
</dbReference>
<comment type="subunit">
    <text evidence="8">Homodimer.</text>
</comment>
<dbReference type="InterPro" id="IPR000343">
    <property type="entry name" value="4pyrrol_synth_GluRdtase"/>
</dbReference>
<evidence type="ECO:0000259" key="14">
    <source>
        <dbReference type="Pfam" id="PF01488"/>
    </source>
</evidence>
<dbReference type="GO" id="GO:0008883">
    <property type="term" value="F:glutamyl-tRNA reductase activity"/>
    <property type="evidence" value="ECO:0007669"/>
    <property type="project" value="UniProtKB-UniRule"/>
</dbReference>
<dbReference type="InterPro" id="IPR036343">
    <property type="entry name" value="GluRdtase_N_sf"/>
</dbReference>
<evidence type="ECO:0000256" key="1">
    <source>
        <dbReference type="ARBA" id="ARBA00005059"/>
    </source>
</evidence>
<evidence type="ECO:0000256" key="12">
    <source>
        <dbReference type="RuleBase" id="RU000584"/>
    </source>
</evidence>
<feature type="binding site" evidence="8 10">
    <location>
        <position position="116"/>
    </location>
    <ligand>
        <name>substrate</name>
    </ligand>
</feature>
<comment type="miscellaneous">
    <text evidence="8">During catalysis, the active site Cys acts as a nucleophile attacking the alpha-carbonyl group of tRNA-bound glutamate with the formation of a thioester intermediate between enzyme and glutamate, and the concomitant release of tRNA(Glu). The thioester intermediate is finally reduced by direct hydride transfer from NADPH, to form the product GSA.</text>
</comment>
<dbReference type="PIRSF" id="PIRSF000445">
    <property type="entry name" value="4pyrrol_synth_GluRdtase"/>
    <property type="match status" value="1"/>
</dbReference>
<comment type="caution">
    <text evidence="8">Lacks conserved residue(s) required for the propagation of feature annotation.</text>
</comment>
<dbReference type="InterPro" id="IPR015896">
    <property type="entry name" value="4pyrrol_synth_GluRdtase_dimer"/>
</dbReference>
<dbReference type="Pfam" id="PF00745">
    <property type="entry name" value="GlutR_dimer"/>
    <property type="match status" value="1"/>
</dbReference>
<evidence type="ECO:0000256" key="10">
    <source>
        <dbReference type="PIRSR" id="PIRSR000445-2"/>
    </source>
</evidence>
<comment type="similarity">
    <text evidence="2 8 12">Belongs to the glutamyl-tRNA reductase family.</text>
</comment>
<comment type="pathway">
    <text evidence="1 8 12">Porphyrin-containing compound metabolism; protoporphyrin-IX biosynthesis; 5-aminolevulinate from L-glutamyl-tRNA(Glu): step 1/2.</text>
</comment>
<dbReference type="GO" id="GO:0019353">
    <property type="term" value="P:protoporphyrinogen IX biosynthetic process from glutamate"/>
    <property type="evidence" value="ECO:0007669"/>
    <property type="project" value="TreeGrafter"/>
</dbReference>